<dbReference type="Proteomes" id="UP000018851">
    <property type="component" value="Chromosome"/>
</dbReference>
<evidence type="ECO:0000313" key="3">
    <source>
        <dbReference type="Proteomes" id="UP000018851"/>
    </source>
</evidence>
<dbReference type="InterPro" id="IPR036390">
    <property type="entry name" value="WH_DNA-bd_sf"/>
</dbReference>
<name>W0ACV9_9SPHN</name>
<dbReference type="AlphaFoldDB" id="W0ACV9"/>
<dbReference type="eggNOG" id="COG1846">
    <property type="taxonomic scope" value="Bacteria"/>
</dbReference>
<feature type="domain" description="HTH marR-type" evidence="1">
    <location>
        <begin position="226"/>
        <end position="277"/>
    </location>
</feature>
<dbReference type="SUPFAM" id="SSF46785">
    <property type="entry name" value="Winged helix' DNA-binding domain"/>
    <property type="match status" value="1"/>
</dbReference>
<dbReference type="InterPro" id="IPR036388">
    <property type="entry name" value="WH-like_DNA-bd_sf"/>
</dbReference>
<dbReference type="PATRIC" id="fig|1123269.5.peg.3178"/>
<dbReference type="STRING" id="1123269.NX02_16235"/>
<protein>
    <recommendedName>
        <fullName evidence="1">HTH marR-type domain-containing protein</fullName>
    </recommendedName>
</protein>
<gene>
    <name evidence="2" type="ORF">NX02_16235</name>
</gene>
<dbReference type="KEGG" id="ssan:NX02_16235"/>
<evidence type="ECO:0000313" key="2">
    <source>
        <dbReference type="EMBL" id="AHE54926.1"/>
    </source>
</evidence>
<dbReference type="HOGENOM" id="CLU_066639_0_0_5"/>
<proteinExistence type="predicted"/>
<dbReference type="InterPro" id="IPR000835">
    <property type="entry name" value="HTH_MarR-typ"/>
</dbReference>
<keyword evidence="3" id="KW-1185">Reference proteome</keyword>
<organism evidence="2 3">
    <name type="scientific">Sphingomonas sanxanigenens DSM 19645 = NX02</name>
    <dbReference type="NCBI Taxonomy" id="1123269"/>
    <lineage>
        <taxon>Bacteria</taxon>
        <taxon>Pseudomonadati</taxon>
        <taxon>Pseudomonadota</taxon>
        <taxon>Alphaproteobacteria</taxon>
        <taxon>Sphingomonadales</taxon>
        <taxon>Sphingomonadaceae</taxon>
        <taxon>Sphingomonas</taxon>
    </lineage>
</organism>
<dbReference type="Pfam" id="PF13463">
    <property type="entry name" value="HTH_27"/>
    <property type="match status" value="1"/>
</dbReference>
<dbReference type="GO" id="GO:0003700">
    <property type="term" value="F:DNA-binding transcription factor activity"/>
    <property type="evidence" value="ECO:0007669"/>
    <property type="project" value="InterPro"/>
</dbReference>
<dbReference type="OrthoDB" id="7594920at2"/>
<evidence type="ECO:0000259" key="1">
    <source>
        <dbReference type="Pfam" id="PF13463"/>
    </source>
</evidence>
<dbReference type="EMBL" id="CP006644">
    <property type="protein sequence ID" value="AHE54926.1"/>
    <property type="molecule type" value="Genomic_DNA"/>
</dbReference>
<dbReference type="Gene3D" id="1.10.10.10">
    <property type="entry name" value="Winged helix-like DNA-binding domain superfamily/Winged helix DNA-binding domain"/>
    <property type="match status" value="1"/>
</dbReference>
<sequence length="293" mass="29916">MGETPLLIVADTPGGAACAATAAEAAGARVVAIVAPGEAEAALAARPGIGVVWVDLDGDGGAALDRLLDRIDAGARSGGLSAIVSVVPALLDPVFARVGAGPVDLLCNPSPAERAAALGIALIGRRRSRVADGDARDVARLKALSAEVARIAGALAEMSGDPAIDGWGAPNPAVPEFAADARALDATAIRGMIRERRLRGRFFDAAMFGEPAWDMLLDLMAAQIEGKRVSVSSLCIAAAVPATTALRAIGMLTEAGLFERRPDPDDARRVLITLTSRAQAAMSAYLAARADLK</sequence>
<reference evidence="2 3" key="1">
    <citation type="submission" date="2013-07" db="EMBL/GenBank/DDBJ databases">
        <title>Completed genome of Sphingomonas sanxanigenens NX02.</title>
        <authorList>
            <person name="Ma T."/>
            <person name="Huang H."/>
            <person name="Wu M."/>
            <person name="Li X."/>
            <person name="Li G."/>
        </authorList>
    </citation>
    <scope>NUCLEOTIDE SEQUENCE [LARGE SCALE GENOMIC DNA]</scope>
    <source>
        <strain evidence="2 3">NX02</strain>
    </source>
</reference>
<accession>W0ACV9</accession>